<protein>
    <submittedName>
        <fullName evidence="1">Uncharacterized protein</fullName>
    </submittedName>
</protein>
<dbReference type="EMBL" id="JACHVS010000003">
    <property type="protein sequence ID" value="MBB2997508.1"/>
    <property type="molecule type" value="Genomic_DNA"/>
</dbReference>
<comment type="caution">
    <text evidence="1">The sequence shown here is derived from an EMBL/GenBank/DDBJ whole genome shotgun (WGS) entry which is preliminary data.</text>
</comment>
<proteinExistence type="predicted"/>
<dbReference type="RefSeq" id="WP_183513167.1">
    <property type="nucleotide sequence ID" value="NZ_BAABGK010000037.1"/>
</dbReference>
<dbReference type="AlphaFoldDB" id="A0A839QM48"/>
<organism evidence="1 2">
    <name type="scientific">Paeniglutamicibacter cryotolerans</name>
    <dbReference type="NCBI Taxonomy" id="670079"/>
    <lineage>
        <taxon>Bacteria</taxon>
        <taxon>Bacillati</taxon>
        <taxon>Actinomycetota</taxon>
        <taxon>Actinomycetes</taxon>
        <taxon>Micrococcales</taxon>
        <taxon>Micrococcaceae</taxon>
        <taxon>Paeniglutamicibacter</taxon>
    </lineage>
</organism>
<keyword evidence="2" id="KW-1185">Reference proteome</keyword>
<evidence type="ECO:0000313" key="1">
    <source>
        <dbReference type="EMBL" id="MBB2997508.1"/>
    </source>
</evidence>
<gene>
    <name evidence="1" type="ORF">E9229_003780</name>
</gene>
<evidence type="ECO:0000313" key="2">
    <source>
        <dbReference type="Proteomes" id="UP000523000"/>
    </source>
</evidence>
<dbReference type="Proteomes" id="UP000523000">
    <property type="component" value="Unassembled WGS sequence"/>
</dbReference>
<reference evidence="1 2" key="1">
    <citation type="submission" date="2020-08" db="EMBL/GenBank/DDBJ databases">
        <title>Sequencing the genomes of 1000 actinobacteria strains.</title>
        <authorList>
            <person name="Klenk H.-P."/>
        </authorList>
    </citation>
    <scope>NUCLEOTIDE SEQUENCE [LARGE SCALE GENOMIC DNA]</scope>
    <source>
        <strain evidence="1 2">DSM 22826</strain>
    </source>
</reference>
<accession>A0A839QM48</accession>
<sequence length="90" mass="10196">MLENSNQLRKLNVNLSVFAPVDLAESFQAIPNRVTELFAALADEGIHRGNLAHEAHEDMERLFSAALQRARELAEVKFKTNPETKNKHQD</sequence>
<name>A0A839QM48_9MICC</name>